<dbReference type="Gene3D" id="1.10.287.510">
    <property type="entry name" value="Helix hairpin bin"/>
    <property type="match status" value="1"/>
</dbReference>
<keyword evidence="1" id="KW-0175">Coiled coil</keyword>
<dbReference type="AlphaFoldDB" id="A0A3M7RIM6"/>
<reference evidence="2 3" key="1">
    <citation type="journal article" date="2018" name="Sci. Rep.">
        <title>Genomic signatures of local adaptation to the degree of environmental predictability in rotifers.</title>
        <authorList>
            <person name="Franch-Gras L."/>
            <person name="Hahn C."/>
            <person name="Garcia-Roger E.M."/>
            <person name="Carmona M.J."/>
            <person name="Serra M."/>
            <person name="Gomez A."/>
        </authorList>
    </citation>
    <scope>NUCLEOTIDE SEQUENCE [LARGE SCALE GENOMIC DNA]</scope>
    <source>
        <strain evidence="2">HYR1</strain>
    </source>
</reference>
<feature type="coiled-coil region" evidence="1">
    <location>
        <begin position="12"/>
        <end position="98"/>
    </location>
</feature>
<protein>
    <submittedName>
        <fullName evidence="2">Uncharacterized protein</fullName>
    </submittedName>
</protein>
<proteinExistence type="predicted"/>
<dbReference type="Proteomes" id="UP000276133">
    <property type="component" value="Unassembled WGS sequence"/>
</dbReference>
<evidence type="ECO:0000313" key="3">
    <source>
        <dbReference type="Proteomes" id="UP000276133"/>
    </source>
</evidence>
<comment type="caution">
    <text evidence="2">The sequence shown here is derived from an EMBL/GenBank/DDBJ whole genome shotgun (WGS) entry which is preliminary data.</text>
</comment>
<name>A0A3M7RIM6_BRAPC</name>
<keyword evidence="3" id="KW-1185">Reference proteome</keyword>
<sequence length="118" mass="13865">MTHDLYSCEKGYKKLKSQNDEIRVEKSSHKEKSEELELAKEKIQTINNELFDERKKLEIIDNDKNSFEETLKSNDEQIKKLESENSELNTNLANLAKVNADSQVTINRANEMKKRYQD</sequence>
<evidence type="ECO:0000313" key="2">
    <source>
        <dbReference type="EMBL" id="RNA23304.1"/>
    </source>
</evidence>
<accession>A0A3M7RIM6</accession>
<organism evidence="2 3">
    <name type="scientific">Brachionus plicatilis</name>
    <name type="common">Marine rotifer</name>
    <name type="synonym">Brachionus muelleri</name>
    <dbReference type="NCBI Taxonomy" id="10195"/>
    <lineage>
        <taxon>Eukaryota</taxon>
        <taxon>Metazoa</taxon>
        <taxon>Spiralia</taxon>
        <taxon>Gnathifera</taxon>
        <taxon>Rotifera</taxon>
        <taxon>Eurotatoria</taxon>
        <taxon>Monogononta</taxon>
        <taxon>Pseudotrocha</taxon>
        <taxon>Ploima</taxon>
        <taxon>Brachionidae</taxon>
        <taxon>Brachionus</taxon>
    </lineage>
</organism>
<evidence type="ECO:0000256" key="1">
    <source>
        <dbReference type="SAM" id="Coils"/>
    </source>
</evidence>
<dbReference type="EMBL" id="REGN01003315">
    <property type="protein sequence ID" value="RNA23304.1"/>
    <property type="molecule type" value="Genomic_DNA"/>
</dbReference>
<gene>
    <name evidence="2" type="ORF">BpHYR1_042407</name>
</gene>